<dbReference type="EMBL" id="SOYY01000004">
    <property type="protein sequence ID" value="KAA0721647.1"/>
    <property type="molecule type" value="Genomic_DNA"/>
</dbReference>
<feature type="compositionally biased region" description="Polar residues" evidence="6">
    <location>
        <begin position="283"/>
        <end position="295"/>
    </location>
</feature>
<evidence type="ECO:0000256" key="1">
    <source>
        <dbReference type="ARBA" id="ARBA00053258"/>
    </source>
</evidence>
<evidence type="ECO:0000256" key="6">
    <source>
        <dbReference type="SAM" id="MobiDB-lite"/>
    </source>
</evidence>
<gene>
    <name evidence="8" type="ORF">E1301_Tti022718</name>
</gene>
<dbReference type="PROSITE" id="PS51165">
    <property type="entry name" value="THUMP"/>
    <property type="match status" value="1"/>
</dbReference>
<evidence type="ECO:0000256" key="4">
    <source>
        <dbReference type="ARBA" id="ARBA00074795"/>
    </source>
</evidence>
<feature type="compositionally biased region" description="Acidic residues" evidence="6">
    <location>
        <begin position="72"/>
        <end position="83"/>
    </location>
</feature>
<dbReference type="InterPro" id="IPR004114">
    <property type="entry name" value="THUMP_dom"/>
</dbReference>
<feature type="region of interest" description="Disordered" evidence="6">
    <location>
        <begin position="1"/>
        <end position="21"/>
    </location>
</feature>
<evidence type="ECO:0000256" key="5">
    <source>
        <dbReference type="PROSITE-ProRule" id="PRU00529"/>
    </source>
</evidence>
<accession>A0A5A9PLM8</accession>
<proteinExistence type="inferred from homology"/>
<comment type="subunit">
    <text evidence="3">Interacts with NAT10. Binds tRNA.</text>
</comment>
<evidence type="ECO:0000313" key="9">
    <source>
        <dbReference type="Proteomes" id="UP000324632"/>
    </source>
</evidence>
<feature type="region of interest" description="Disordered" evidence="6">
    <location>
        <begin position="255"/>
        <end position="307"/>
    </location>
</feature>
<dbReference type="FunFam" id="3.30.2300.10:FF:000001">
    <property type="entry name" value="THUMP domain-containing protein 1"/>
    <property type="match status" value="1"/>
</dbReference>
<comment type="similarity">
    <text evidence="2">Belongs to the THUMPD1 family.</text>
</comment>
<dbReference type="InterPro" id="IPR040183">
    <property type="entry name" value="THUMPD1-like"/>
</dbReference>
<organism evidence="8 9">
    <name type="scientific">Triplophysa tibetana</name>
    <dbReference type="NCBI Taxonomy" id="1572043"/>
    <lineage>
        <taxon>Eukaryota</taxon>
        <taxon>Metazoa</taxon>
        <taxon>Chordata</taxon>
        <taxon>Craniata</taxon>
        <taxon>Vertebrata</taxon>
        <taxon>Euteleostomi</taxon>
        <taxon>Actinopterygii</taxon>
        <taxon>Neopterygii</taxon>
        <taxon>Teleostei</taxon>
        <taxon>Ostariophysi</taxon>
        <taxon>Cypriniformes</taxon>
        <taxon>Nemacheilidae</taxon>
        <taxon>Triplophysa</taxon>
    </lineage>
</organism>
<comment type="function">
    <text evidence="1">Functions as a tRNA-binding adapter to mediate NAT10-dependent tRNA acetylation modifying cytidine to N4-acetylcytidine (ac4C).</text>
</comment>
<keyword evidence="5" id="KW-0694">RNA-binding</keyword>
<sequence length="307" mass="34511">MSDTRKRSRKHYGGHAPRKLRRTRELEVGAEGVLITCNMNERKCTREAFNLLNEYADALYGPEQSGEAQDSQSDDDEDDEDAEAALKKEVSQIQTSMKSRQQRFTALHSGATNVVFIRSHGVDPEKLVHHVLSDLHQTKKKKTRVILRMLPVSGTCRAFPEDMEKYLSVFLERWFKAPLRATYQICFKARNSSHNKRDDVIKDVAALVADMNPENKVDLTNPELSIIIEIIKAVCCVSVVRDYALFRKYNLQEVSKEPANQSPDKEDVSKEPANQSPDKEETATSTADQTQEQDNGSSADGHAAGGD</sequence>
<evidence type="ECO:0000313" key="8">
    <source>
        <dbReference type="EMBL" id="KAA0721647.1"/>
    </source>
</evidence>
<dbReference type="Proteomes" id="UP000324632">
    <property type="component" value="Chromosome 4"/>
</dbReference>
<dbReference type="AlphaFoldDB" id="A0A5A9PLM8"/>
<evidence type="ECO:0000256" key="3">
    <source>
        <dbReference type="ARBA" id="ARBA00065332"/>
    </source>
</evidence>
<dbReference type="GO" id="GO:0003723">
    <property type="term" value="F:RNA binding"/>
    <property type="evidence" value="ECO:0007669"/>
    <property type="project" value="UniProtKB-UniRule"/>
</dbReference>
<feature type="domain" description="THUMP" evidence="7">
    <location>
        <begin position="134"/>
        <end position="241"/>
    </location>
</feature>
<protein>
    <recommendedName>
        <fullName evidence="4">THUMP domain-containing protein 1</fullName>
    </recommendedName>
</protein>
<comment type="caution">
    <text evidence="8">The sequence shown here is derived from an EMBL/GenBank/DDBJ whole genome shotgun (WGS) entry which is preliminary data.</text>
</comment>
<evidence type="ECO:0000259" key="7">
    <source>
        <dbReference type="PROSITE" id="PS51165"/>
    </source>
</evidence>
<dbReference type="SMART" id="SM00981">
    <property type="entry name" value="THUMP"/>
    <property type="match status" value="1"/>
</dbReference>
<dbReference type="GO" id="GO:0006400">
    <property type="term" value="P:tRNA modification"/>
    <property type="evidence" value="ECO:0007669"/>
    <property type="project" value="InterPro"/>
</dbReference>
<dbReference type="Pfam" id="PF02926">
    <property type="entry name" value="THUMP"/>
    <property type="match status" value="1"/>
</dbReference>
<feature type="compositionally biased region" description="Low complexity" evidence="6">
    <location>
        <begin position="296"/>
        <end position="307"/>
    </location>
</feature>
<reference evidence="8 9" key="1">
    <citation type="journal article" date="2019" name="Mol. Ecol. Resour.">
        <title>Chromosome-level genome assembly of Triplophysa tibetana, a fish adapted to the harsh high-altitude environment of the Tibetan Plateau.</title>
        <authorList>
            <person name="Yang X."/>
            <person name="Liu H."/>
            <person name="Ma Z."/>
            <person name="Zou Y."/>
            <person name="Zou M."/>
            <person name="Mao Y."/>
            <person name="Li X."/>
            <person name="Wang H."/>
            <person name="Chen T."/>
            <person name="Wang W."/>
            <person name="Yang R."/>
        </authorList>
    </citation>
    <scope>NUCLEOTIDE SEQUENCE [LARGE SCALE GENOMIC DNA]</scope>
    <source>
        <strain evidence="8">TTIB1903HZAU</strain>
        <tissue evidence="8">Muscle</tissue>
    </source>
</reference>
<feature type="region of interest" description="Disordered" evidence="6">
    <location>
        <begin position="62"/>
        <end position="93"/>
    </location>
</feature>
<name>A0A5A9PLM8_9TELE</name>
<dbReference type="PANTHER" id="PTHR13452">
    <property type="entry name" value="THUMP DOMAIN CONTAINING PROTEIN 1-RELATED"/>
    <property type="match status" value="1"/>
</dbReference>
<evidence type="ECO:0000256" key="2">
    <source>
        <dbReference type="ARBA" id="ARBA00060731"/>
    </source>
</evidence>
<dbReference type="CDD" id="cd11717">
    <property type="entry name" value="THUMP_THUMPD1_like"/>
    <property type="match status" value="1"/>
</dbReference>
<dbReference type="SUPFAM" id="SSF143437">
    <property type="entry name" value="THUMP domain-like"/>
    <property type="match status" value="1"/>
</dbReference>
<dbReference type="PANTHER" id="PTHR13452:SF10">
    <property type="entry name" value="THUMP DOMAIN-CONTAINING PROTEIN 1"/>
    <property type="match status" value="1"/>
</dbReference>
<dbReference type="Gene3D" id="3.30.2300.10">
    <property type="entry name" value="THUMP superfamily"/>
    <property type="match status" value="1"/>
</dbReference>
<keyword evidence="9" id="KW-1185">Reference proteome</keyword>